<dbReference type="PANTHER" id="PTHR39431">
    <property type="entry name" value="FRPA/C-RELATED PROTEIN"/>
    <property type="match status" value="1"/>
</dbReference>
<dbReference type="AlphaFoldDB" id="A0A377QYD9"/>
<protein>
    <submittedName>
        <fullName evidence="1">Uncharacterized protein</fullName>
    </submittedName>
</protein>
<gene>
    <name evidence="1" type="ORF">NCTC13336_00451</name>
</gene>
<reference evidence="1 2" key="1">
    <citation type="submission" date="2018-06" db="EMBL/GenBank/DDBJ databases">
        <authorList>
            <consortium name="Pathogen Informatics"/>
            <person name="Doyle S."/>
        </authorList>
    </citation>
    <scope>NUCLEOTIDE SEQUENCE [LARGE SCALE GENOMIC DNA]</scope>
    <source>
        <strain evidence="1 2">NCTC13336</strain>
    </source>
</reference>
<accession>A0A377QYD9</accession>
<organism evidence="1 2">
    <name type="scientific">Kingella potus</name>
    <dbReference type="NCBI Taxonomy" id="265175"/>
    <lineage>
        <taxon>Bacteria</taxon>
        <taxon>Pseudomonadati</taxon>
        <taxon>Pseudomonadota</taxon>
        <taxon>Betaproteobacteria</taxon>
        <taxon>Neisseriales</taxon>
        <taxon>Neisseriaceae</taxon>
        <taxon>Kingella</taxon>
    </lineage>
</organism>
<dbReference type="EMBL" id="UGJJ01000001">
    <property type="protein sequence ID" value="STR00253.1"/>
    <property type="molecule type" value="Genomic_DNA"/>
</dbReference>
<name>A0A377QYD9_9NEIS</name>
<evidence type="ECO:0000313" key="1">
    <source>
        <dbReference type="EMBL" id="STR00253.1"/>
    </source>
</evidence>
<proteinExistence type="predicted"/>
<keyword evidence="2" id="KW-1185">Reference proteome</keyword>
<dbReference type="OrthoDB" id="1676884at2"/>
<dbReference type="Proteomes" id="UP000254293">
    <property type="component" value="Unassembled WGS sequence"/>
</dbReference>
<evidence type="ECO:0000313" key="2">
    <source>
        <dbReference type="Proteomes" id="UP000254293"/>
    </source>
</evidence>
<dbReference type="PANTHER" id="PTHR39431:SF1">
    <property type="entry name" value="FRPA_C-RELATED PROTEIN"/>
    <property type="match status" value="1"/>
</dbReference>
<sequence>MVLDLDGDGIETVAANGFAGSLFDHDNDGIRTAGGWLASDDGFLVWDKNGNGRIDNGTELFGNNTALAGGKYEQLKVLYR</sequence>